<proteinExistence type="inferred from homology"/>
<dbReference type="InterPro" id="IPR051010">
    <property type="entry name" value="BCAA_transport"/>
</dbReference>
<dbReference type="PANTHER" id="PTHR30483:SF6">
    <property type="entry name" value="PERIPLASMIC BINDING PROTEIN OF ABC TRANSPORTER FOR NATURAL AMINO ACIDS"/>
    <property type="match status" value="1"/>
</dbReference>
<name>A0A6G6WCS2_9ACTN</name>
<dbReference type="EMBL" id="CP049257">
    <property type="protein sequence ID" value="QIG42840.1"/>
    <property type="molecule type" value="Genomic_DNA"/>
</dbReference>
<comment type="similarity">
    <text evidence="1">Belongs to the leucine-binding protein family.</text>
</comment>
<evidence type="ECO:0000313" key="4">
    <source>
        <dbReference type="EMBL" id="QIG42840.1"/>
    </source>
</evidence>
<dbReference type="Pfam" id="PF13458">
    <property type="entry name" value="Peripla_BP_6"/>
    <property type="match status" value="1"/>
</dbReference>
<sequence length="398" mass="39906">MTIGALTLAVALAGCRDDPGADADDGGGSGSSTAPIKIMQIGTFESPSLSLTDAKAGLDAHVQAINADGGIDGRKIEVTFCNDAFDANTGAACARQAVTDGVVAVVGAASSQAPSELPILEQAGIPWLAGAGSGGPIEGTSAVSYPIHGGTQSMQVAMGRLLADKGATNVAVIVADAAAAYAAADDIKHGAEAGGADSYRILAPLGAADFSAVASSALAKDPDAVAVASTATDAPRIIQAVRQAGFDGNISTLANIFKPADQEALGDAADNVFVTSSLSPVTSTDIPQVQEFLDAMKKYHPEAVTDNGSLGTWTAVTFLAGIVDQIGDGEVSAKAITDKLDDLDGPIELGTVPDYDGIPDPPPVADYPRVPGFSVYVSQAEDGTLVQDGDPIDPLAES</sequence>
<dbReference type="Proteomes" id="UP000502996">
    <property type="component" value="Chromosome"/>
</dbReference>
<evidence type="ECO:0000256" key="1">
    <source>
        <dbReference type="ARBA" id="ARBA00010062"/>
    </source>
</evidence>
<feature type="domain" description="Leucine-binding protein" evidence="3">
    <location>
        <begin position="36"/>
        <end position="344"/>
    </location>
</feature>
<dbReference type="InterPro" id="IPR028082">
    <property type="entry name" value="Peripla_BP_I"/>
</dbReference>
<accession>A0A6G6WCS2</accession>
<evidence type="ECO:0000259" key="3">
    <source>
        <dbReference type="Pfam" id="PF13458"/>
    </source>
</evidence>
<dbReference type="Gene3D" id="3.40.50.2300">
    <property type="match status" value="2"/>
</dbReference>
<evidence type="ECO:0000313" key="5">
    <source>
        <dbReference type="Proteomes" id="UP000502996"/>
    </source>
</evidence>
<organism evidence="4 5">
    <name type="scientific">Nocardioides anomalus</name>
    <dbReference type="NCBI Taxonomy" id="2712223"/>
    <lineage>
        <taxon>Bacteria</taxon>
        <taxon>Bacillati</taxon>
        <taxon>Actinomycetota</taxon>
        <taxon>Actinomycetes</taxon>
        <taxon>Propionibacteriales</taxon>
        <taxon>Nocardioidaceae</taxon>
        <taxon>Nocardioides</taxon>
    </lineage>
</organism>
<keyword evidence="5" id="KW-1185">Reference proteome</keyword>
<dbReference type="KEGG" id="nano:G5V58_08715"/>
<gene>
    <name evidence="4" type="ORF">G5V58_08715</name>
</gene>
<dbReference type="PANTHER" id="PTHR30483">
    <property type="entry name" value="LEUCINE-SPECIFIC-BINDING PROTEIN"/>
    <property type="match status" value="1"/>
</dbReference>
<dbReference type="SUPFAM" id="SSF53822">
    <property type="entry name" value="Periplasmic binding protein-like I"/>
    <property type="match status" value="1"/>
</dbReference>
<dbReference type="RefSeq" id="WP_165231154.1">
    <property type="nucleotide sequence ID" value="NZ_CP049257.1"/>
</dbReference>
<protein>
    <submittedName>
        <fullName evidence="4">ABC transporter substrate-binding protein</fullName>
    </submittedName>
</protein>
<dbReference type="AlphaFoldDB" id="A0A6G6WCS2"/>
<reference evidence="4 5" key="1">
    <citation type="submission" date="2020-02" db="EMBL/GenBank/DDBJ databases">
        <title>Full genome sequence of Nocardioides sp. R-3366.</title>
        <authorList>
            <person name="Im W.-T."/>
        </authorList>
    </citation>
    <scope>NUCLEOTIDE SEQUENCE [LARGE SCALE GENOMIC DNA]</scope>
    <source>
        <strain evidence="4 5">R-3366</strain>
    </source>
</reference>
<keyword evidence="2" id="KW-0732">Signal</keyword>
<evidence type="ECO:0000256" key="2">
    <source>
        <dbReference type="ARBA" id="ARBA00022729"/>
    </source>
</evidence>
<dbReference type="InterPro" id="IPR028081">
    <property type="entry name" value="Leu-bd"/>
</dbReference>